<keyword evidence="1" id="KW-0472">Membrane</keyword>
<keyword evidence="1" id="KW-1133">Transmembrane helix</keyword>
<accession>A0A0F9BY20</accession>
<proteinExistence type="predicted"/>
<gene>
    <name evidence="2" type="ORF">LCGC14_2391500</name>
</gene>
<evidence type="ECO:0000256" key="1">
    <source>
        <dbReference type="SAM" id="Phobius"/>
    </source>
</evidence>
<reference evidence="2" key="1">
    <citation type="journal article" date="2015" name="Nature">
        <title>Complex archaea that bridge the gap between prokaryotes and eukaryotes.</title>
        <authorList>
            <person name="Spang A."/>
            <person name="Saw J.H."/>
            <person name="Jorgensen S.L."/>
            <person name="Zaremba-Niedzwiedzka K."/>
            <person name="Martijn J."/>
            <person name="Lind A.E."/>
            <person name="van Eijk R."/>
            <person name="Schleper C."/>
            <person name="Guy L."/>
            <person name="Ettema T.J."/>
        </authorList>
    </citation>
    <scope>NUCLEOTIDE SEQUENCE</scope>
</reference>
<dbReference type="PROSITE" id="PS51257">
    <property type="entry name" value="PROKAR_LIPOPROTEIN"/>
    <property type="match status" value="1"/>
</dbReference>
<name>A0A0F9BY20_9ZZZZ</name>
<comment type="caution">
    <text evidence="2">The sequence shown here is derived from an EMBL/GenBank/DDBJ whole genome shotgun (WGS) entry which is preliminary data.</text>
</comment>
<feature type="transmembrane region" description="Helical" evidence="1">
    <location>
        <begin position="39"/>
        <end position="60"/>
    </location>
</feature>
<keyword evidence="1" id="KW-0812">Transmembrane</keyword>
<dbReference type="EMBL" id="LAZR01035701">
    <property type="protein sequence ID" value="KKL26810.1"/>
    <property type="molecule type" value="Genomic_DNA"/>
</dbReference>
<dbReference type="AlphaFoldDB" id="A0A0F9BY20"/>
<sequence length="76" mass="8270">MKIIALALFLSFASCAMTFPRSGLKKPVVRVEYTLKQNMINLGLATWGAVVQGVTVGIMLNKMGDEIKEGLGGRER</sequence>
<protein>
    <submittedName>
        <fullName evidence="2">Uncharacterized protein</fullName>
    </submittedName>
</protein>
<organism evidence="2">
    <name type="scientific">marine sediment metagenome</name>
    <dbReference type="NCBI Taxonomy" id="412755"/>
    <lineage>
        <taxon>unclassified sequences</taxon>
        <taxon>metagenomes</taxon>
        <taxon>ecological metagenomes</taxon>
    </lineage>
</organism>
<evidence type="ECO:0000313" key="2">
    <source>
        <dbReference type="EMBL" id="KKL26810.1"/>
    </source>
</evidence>